<proteinExistence type="predicted"/>
<gene>
    <name evidence="2" type="ORF">PAC_08357</name>
</gene>
<dbReference type="EMBL" id="FJOG01000012">
    <property type="protein sequence ID" value="CZR58465.1"/>
    <property type="molecule type" value="Genomic_DNA"/>
</dbReference>
<dbReference type="Gene3D" id="1.20.5.170">
    <property type="match status" value="1"/>
</dbReference>
<evidence type="ECO:0000313" key="3">
    <source>
        <dbReference type="Proteomes" id="UP000184330"/>
    </source>
</evidence>
<dbReference type="STRING" id="576137.A0A1L7X0C4"/>
<evidence type="ECO:0000313" key="2">
    <source>
        <dbReference type="EMBL" id="CZR58465.1"/>
    </source>
</evidence>
<accession>A0A1L7X0C4</accession>
<sequence length="272" mass="30628">MPNTSQDDTLTRVRDNQRRCRARRRAYIQELEAKLQDCETIGIEPDVKTYRSTVEKLKDENRRLRELLDQVGVSGRDVRAYLGEDVIDGANELVISHENESIALSGYETTHLLPDDEKTSAPPNFNDFLSTPFSNLSDDFLQFDPPQSVPLPDLSSTLPTIDGVDSTNQDLHPPIPSTAQLSESTEISNDWSLPPFCFVPGDLESVESPQKECDTTLCTVAYDMIRQQNNRGVDMIEIGIRLWNGFVKGEKDDEGCKVKNDLLFSVLEYIKG</sequence>
<protein>
    <recommendedName>
        <fullName evidence="4">BZIP domain-containing protein</fullName>
    </recommendedName>
</protein>
<dbReference type="PANTHER" id="PTHR42070:SF1">
    <property type="entry name" value="FILAMENT ASSOCIATED PROTEIN, PUTATIVE (AFU_ORTHOLOGUE AFUA_8G06630)-RELATED"/>
    <property type="match status" value="1"/>
</dbReference>
<dbReference type="AlphaFoldDB" id="A0A1L7X0C4"/>
<evidence type="ECO:0000256" key="1">
    <source>
        <dbReference type="SAM" id="Coils"/>
    </source>
</evidence>
<reference evidence="2 3" key="1">
    <citation type="submission" date="2016-03" db="EMBL/GenBank/DDBJ databases">
        <authorList>
            <person name="Ploux O."/>
        </authorList>
    </citation>
    <scope>NUCLEOTIDE SEQUENCE [LARGE SCALE GENOMIC DNA]</scope>
    <source>
        <strain evidence="2 3">UAMH 11012</strain>
    </source>
</reference>
<keyword evidence="3" id="KW-1185">Reference proteome</keyword>
<keyword evidence="1" id="KW-0175">Coiled coil</keyword>
<feature type="coiled-coil region" evidence="1">
    <location>
        <begin position="47"/>
        <end position="74"/>
    </location>
</feature>
<evidence type="ECO:0008006" key="4">
    <source>
        <dbReference type="Google" id="ProtNLM"/>
    </source>
</evidence>
<name>A0A1L7X0C4_9HELO</name>
<dbReference type="OrthoDB" id="4505928at2759"/>
<dbReference type="PANTHER" id="PTHR42070">
    <property type="entry name" value="FILAMENT ASSOCIATED PROTEIN, PUTATIVE (AFU_ORTHOLOGUE AFUA_8G06630)-RELATED"/>
    <property type="match status" value="1"/>
</dbReference>
<organism evidence="2 3">
    <name type="scientific">Phialocephala subalpina</name>
    <dbReference type="NCBI Taxonomy" id="576137"/>
    <lineage>
        <taxon>Eukaryota</taxon>
        <taxon>Fungi</taxon>
        <taxon>Dikarya</taxon>
        <taxon>Ascomycota</taxon>
        <taxon>Pezizomycotina</taxon>
        <taxon>Leotiomycetes</taxon>
        <taxon>Helotiales</taxon>
        <taxon>Mollisiaceae</taxon>
        <taxon>Phialocephala</taxon>
        <taxon>Phialocephala fortinii species complex</taxon>
    </lineage>
</organism>
<dbReference type="Proteomes" id="UP000184330">
    <property type="component" value="Unassembled WGS sequence"/>
</dbReference>